<gene>
    <name evidence="1" type="ORF">GIL414_LOCUS24313</name>
</gene>
<feature type="non-terminal residue" evidence="1">
    <location>
        <position position="29"/>
    </location>
</feature>
<reference evidence="1" key="1">
    <citation type="submission" date="2021-02" db="EMBL/GenBank/DDBJ databases">
        <authorList>
            <person name="Nowell W R."/>
        </authorList>
    </citation>
    <scope>NUCLEOTIDE SEQUENCE</scope>
</reference>
<comment type="caution">
    <text evidence="1">The sequence shown here is derived from an EMBL/GenBank/DDBJ whole genome shotgun (WGS) entry which is preliminary data.</text>
</comment>
<feature type="non-terminal residue" evidence="1">
    <location>
        <position position="1"/>
    </location>
</feature>
<accession>A0A8S2T7W7</accession>
<name>A0A8S2T7W7_9BILA</name>
<evidence type="ECO:0000313" key="1">
    <source>
        <dbReference type="EMBL" id="CAF4265454.1"/>
    </source>
</evidence>
<proteinExistence type="predicted"/>
<sequence length="29" mass="3420">MYSIHDNALDFTILPLKMVDLISEHCRMI</sequence>
<dbReference type="Proteomes" id="UP000681720">
    <property type="component" value="Unassembled WGS sequence"/>
</dbReference>
<evidence type="ECO:0000313" key="2">
    <source>
        <dbReference type="Proteomes" id="UP000681720"/>
    </source>
</evidence>
<protein>
    <submittedName>
        <fullName evidence="1">Uncharacterized protein</fullName>
    </submittedName>
</protein>
<dbReference type="EMBL" id="CAJOBJ010029634">
    <property type="protein sequence ID" value="CAF4265454.1"/>
    <property type="molecule type" value="Genomic_DNA"/>
</dbReference>
<organism evidence="1 2">
    <name type="scientific">Rotaria magnacalcarata</name>
    <dbReference type="NCBI Taxonomy" id="392030"/>
    <lineage>
        <taxon>Eukaryota</taxon>
        <taxon>Metazoa</taxon>
        <taxon>Spiralia</taxon>
        <taxon>Gnathifera</taxon>
        <taxon>Rotifera</taxon>
        <taxon>Eurotatoria</taxon>
        <taxon>Bdelloidea</taxon>
        <taxon>Philodinida</taxon>
        <taxon>Philodinidae</taxon>
        <taxon>Rotaria</taxon>
    </lineage>
</organism>
<dbReference type="AlphaFoldDB" id="A0A8S2T7W7"/>